<dbReference type="EMBL" id="JACHVC010000012">
    <property type="protein sequence ID" value="MBC2606553.1"/>
    <property type="molecule type" value="Genomic_DNA"/>
</dbReference>
<dbReference type="InterPro" id="IPR006145">
    <property type="entry name" value="PsdUridine_synth_RsuA/RluA"/>
</dbReference>
<dbReference type="GO" id="GO:0160149">
    <property type="term" value="F:tRNA pseudouridine(65) synthase activity"/>
    <property type="evidence" value="ECO:0007669"/>
    <property type="project" value="UniProtKB-EC"/>
</dbReference>
<organism evidence="11 12">
    <name type="scientific">Pelagicoccus albus</name>
    <dbReference type="NCBI Taxonomy" id="415222"/>
    <lineage>
        <taxon>Bacteria</taxon>
        <taxon>Pseudomonadati</taxon>
        <taxon>Verrucomicrobiota</taxon>
        <taxon>Opitutia</taxon>
        <taxon>Puniceicoccales</taxon>
        <taxon>Pelagicoccaceae</taxon>
        <taxon>Pelagicoccus</taxon>
    </lineage>
</organism>
<dbReference type="PANTHER" id="PTHR21600:SF56">
    <property type="entry name" value="TRNA PSEUDOURIDINE SYNTHASE C"/>
    <property type="match status" value="1"/>
</dbReference>
<evidence type="ECO:0000256" key="2">
    <source>
        <dbReference type="ARBA" id="ARBA00023235"/>
    </source>
</evidence>
<evidence type="ECO:0000256" key="5">
    <source>
        <dbReference type="ARBA" id="ARBA00038943"/>
    </source>
</evidence>
<evidence type="ECO:0000256" key="9">
    <source>
        <dbReference type="ARBA" id="ARBA00043049"/>
    </source>
</evidence>
<evidence type="ECO:0000256" key="8">
    <source>
        <dbReference type="ARBA" id="ARBA00041975"/>
    </source>
</evidence>
<dbReference type="PANTHER" id="PTHR21600">
    <property type="entry name" value="MITOCHONDRIAL RNA PSEUDOURIDINE SYNTHASE"/>
    <property type="match status" value="1"/>
</dbReference>
<dbReference type="InterPro" id="IPR050188">
    <property type="entry name" value="RluA_PseudoU_synthase"/>
</dbReference>
<comment type="caution">
    <text evidence="11">The sequence shown here is derived from an EMBL/GenBank/DDBJ whole genome shotgun (WGS) entry which is preliminary data.</text>
</comment>
<dbReference type="InterPro" id="IPR006224">
    <property type="entry name" value="PsdUridine_synth_RluA-like_CS"/>
</dbReference>
<dbReference type="GO" id="GO:0008033">
    <property type="term" value="P:tRNA processing"/>
    <property type="evidence" value="ECO:0007669"/>
    <property type="project" value="UniProtKB-KW"/>
</dbReference>
<dbReference type="SUPFAM" id="SSF55120">
    <property type="entry name" value="Pseudouridine synthase"/>
    <property type="match status" value="1"/>
</dbReference>
<reference evidence="11 12" key="1">
    <citation type="submission" date="2020-07" db="EMBL/GenBank/DDBJ databases">
        <authorList>
            <person name="Feng X."/>
        </authorList>
    </citation>
    <scope>NUCLEOTIDE SEQUENCE [LARGE SCALE GENOMIC DNA]</scope>
    <source>
        <strain evidence="11 12">JCM23202</strain>
    </source>
</reference>
<dbReference type="PROSITE" id="PS01129">
    <property type="entry name" value="PSI_RLU"/>
    <property type="match status" value="1"/>
</dbReference>
<protein>
    <recommendedName>
        <fullName evidence="6">tRNA pseudouridine synthase C</fullName>
        <ecNumber evidence="5">5.4.99.26</ecNumber>
    </recommendedName>
    <alternativeName>
        <fullName evidence="8">tRNA pseudouridine(65) synthase</fullName>
    </alternativeName>
    <alternativeName>
        <fullName evidence="9">tRNA pseudouridylate synthase C</fullName>
    </alternativeName>
    <alternativeName>
        <fullName evidence="7">tRNA-uridine isomerase C</fullName>
    </alternativeName>
</protein>
<feature type="domain" description="Pseudouridine synthase RsuA/RluA-like" evidence="10">
    <location>
        <begin position="19"/>
        <end position="175"/>
    </location>
</feature>
<accession>A0A7X1B8X2</accession>
<gene>
    <name evidence="11" type="ORF">H5P27_10915</name>
</gene>
<dbReference type="AlphaFoldDB" id="A0A7X1B8X2"/>
<evidence type="ECO:0000256" key="4">
    <source>
        <dbReference type="ARBA" id="ARBA00037670"/>
    </source>
</evidence>
<evidence type="ECO:0000313" key="11">
    <source>
        <dbReference type="EMBL" id="MBC2606553.1"/>
    </source>
</evidence>
<dbReference type="EC" id="5.4.99.26" evidence="5"/>
<evidence type="ECO:0000313" key="12">
    <source>
        <dbReference type="Proteomes" id="UP000526501"/>
    </source>
</evidence>
<dbReference type="GO" id="GO:0003723">
    <property type="term" value="F:RNA binding"/>
    <property type="evidence" value="ECO:0007669"/>
    <property type="project" value="InterPro"/>
</dbReference>
<evidence type="ECO:0000256" key="7">
    <source>
        <dbReference type="ARBA" id="ARBA00041803"/>
    </source>
</evidence>
<evidence type="ECO:0000256" key="6">
    <source>
        <dbReference type="ARBA" id="ARBA00040675"/>
    </source>
</evidence>
<keyword evidence="2" id="KW-0413">Isomerase</keyword>
<dbReference type="InterPro" id="IPR020103">
    <property type="entry name" value="PsdUridine_synth_cat_dom_sf"/>
</dbReference>
<evidence type="ECO:0000259" key="10">
    <source>
        <dbReference type="Pfam" id="PF00849"/>
    </source>
</evidence>
<comment type="catalytic activity">
    <reaction evidence="3">
        <text>uridine(65) in tRNA = pseudouridine(65) in tRNA</text>
        <dbReference type="Rhea" id="RHEA:42536"/>
        <dbReference type="Rhea" id="RHEA-COMP:10103"/>
        <dbReference type="Rhea" id="RHEA-COMP:10104"/>
        <dbReference type="ChEBI" id="CHEBI:65314"/>
        <dbReference type="ChEBI" id="CHEBI:65315"/>
        <dbReference type="EC" id="5.4.99.26"/>
    </reaction>
</comment>
<keyword evidence="1" id="KW-0819">tRNA processing</keyword>
<comment type="function">
    <text evidence="4">Responsible for synthesis of pseudouridine from uracil-65 in transfer RNAs.</text>
</comment>
<evidence type="ECO:0000256" key="3">
    <source>
        <dbReference type="ARBA" id="ARBA00036607"/>
    </source>
</evidence>
<dbReference type="GO" id="GO:0000455">
    <property type="term" value="P:enzyme-directed rRNA pseudouridine synthesis"/>
    <property type="evidence" value="ECO:0007669"/>
    <property type="project" value="TreeGrafter"/>
</dbReference>
<evidence type="ECO:0000256" key="1">
    <source>
        <dbReference type="ARBA" id="ARBA00022694"/>
    </source>
</evidence>
<sequence length="248" mass="28533">MLEAESIPSLDILYRDDRYIAIHKPSGLLVHRSPIDRRETRFAIQVLRDQIGQMVYPAHRIDRPTSGILLFGLDQEAGTRLSVLFQERKVQKRYHAIVRGHTPESGSIDSPLNKYEDLDGHIKSEQTQEALTHYQRLLASELPYPTERYATSRFSLLELKPHTGRRHQLRRHLAHIRYPIIGDVRHGCNKTNKLARSNFDIQRLLLAATHLSFQHPFENTEVAIDCEPEDSFLHSAALLGLPYAYEGT</sequence>
<proteinExistence type="predicted"/>
<keyword evidence="12" id="KW-1185">Reference proteome</keyword>
<dbReference type="Proteomes" id="UP000526501">
    <property type="component" value="Unassembled WGS sequence"/>
</dbReference>
<name>A0A7X1B8X2_9BACT</name>
<dbReference type="RefSeq" id="WP_185660423.1">
    <property type="nucleotide sequence ID" value="NZ_CAWPOO010000012.1"/>
</dbReference>
<dbReference type="Gene3D" id="3.30.2350.10">
    <property type="entry name" value="Pseudouridine synthase"/>
    <property type="match status" value="1"/>
</dbReference>
<dbReference type="Pfam" id="PF00849">
    <property type="entry name" value="PseudoU_synth_2"/>
    <property type="match status" value="1"/>
</dbReference>